<protein>
    <submittedName>
        <fullName evidence="1">Uncharacterized protein</fullName>
    </submittedName>
</protein>
<sequence length="85" mass="10021">MKYKLFSLVFCPIVLLIFLEGEQLYRLSMQAKDLERAQRFSHYINQISYLYTLPERADETDKLKSIEALTEELVNETPQIFEGTV</sequence>
<dbReference type="EMBL" id="BBSA01000005">
    <property type="protein sequence ID" value="GAM62083.1"/>
    <property type="molecule type" value="Genomic_DNA"/>
</dbReference>
<reference evidence="1 2" key="1">
    <citation type="submission" date="2015-01" db="EMBL/GenBank/DDBJ databases">
        <title>Vibrio sp. C5 JCM 19232 whole genome shotgun sequence.</title>
        <authorList>
            <person name="Sawabe T."/>
            <person name="Meirelles P."/>
            <person name="Feng G."/>
            <person name="Sayaka M."/>
            <person name="Hattori M."/>
            <person name="Ohkuma M."/>
        </authorList>
    </citation>
    <scope>NUCLEOTIDE SEQUENCE [LARGE SCALE GENOMIC DNA]</scope>
    <source>
        <strain evidence="1 2">JCM19232</strain>
    </source>
</reference>
<gene>
    <name evidence="1" type="ORF">JCM19232_5047</name>
</gene>
<accession>A0A0B8PG34</accession>
<comment type="caution">
    <text evidence="1">The sequence shown here is derived from an EMBL/GenBank/DDBJ whole genome shotgun (WGS) entry which is preliminary data.</text>
</comment>
<proteinExistence type="predicted"/>
<evidence type="ECO:0000313" key="1">
    <source>
        <dbReference type="EMBL" id="GAM62083.1"/>
    </source>
</evidence>
<dbReference type="Proteomes" id="UP000031670">
    <property type="component" value="Unassembled WGS sequence"/>
</dbReference>
<name>A0A0B8PG34_9VIBR</name>
<evidence type="ECO:0000313" key="2">
    <source>
        <dbReference type="Proteomes" id="UP000031670"/>
    </source>
</evidence>
<reference evidence="1 2" key="2">
    <citation type="submission" date="2015-01" db="EMBL/GenBank/DDBJ databases">
        <authorList>
            <consortium name="NBRP consortium"/>
            <person name="Sawabe T."/>
            <person name="Meirelles P."/>
            <person name="Feng G."/>
            <person name="Sayaka M."/>
            <person name="Hattori M."/>
            <person name="Ohkuma M."/>
        </authorList>
    </citation>
    <scope>NUCLEOTIDE SEQUENCE [LARGE SCALE GENOMIC DNA]</scope>
    <source>
        <strain evidence="1 2">JCM19232</strain>
    </source>
</reference>
<organism evidence="1 2">
    <name type="scientific">Vibrio ishigakensis</name>
    <dbReference type="NCBI Taxonomy" id="1481914"/>
    <lineage>
        <taxon>Bacteria</taxon>
        <taxon>Pseudomonadati</taxon>
        <taxon>Pseudomonadota</taxon>
        <taxon>Gammaproteobacteria</taxon>
        <taxon>Vibrionales</taxon>
        <taxon>Vibrionaceae</taxon>
        <taxon>Vibrio</taxon>
    </lineage>
</organism>
<dbReference type="AlphaFoldDB" id="A0A0B8PG34"/>